<evidence type="ECO:0000256" key="2">
    <source>
        <dbReference type="ARBA" id="ARBA00008291"/>
    </source>
</evidence>
<gene>
    <name evidence="14" type="ORF">KUTeg_009796</name>
</gene>
<dbReference type="EMBL" id="JARBDR010000440">
    <property type="protein sequence ID" value="KAJ8312423.1"/>
    <property type="molecule type" value="Genomic_DNA"/>
</dbReference>
<keyword evidence="8" id="KW-0391">Immunity</keyword>
<dbReference type="Gene3D" id="1.25.10.10">
    <property type="entry name" value="Leucine-rich Repeat Variant"/>
    <property type="match status" value="1"/>
</dbReference>
<evidence type="ECO:0000313" key="14">
    <source>
        <dbReference type="EMBL" id="KAJ8312423.1"/>
    </source>
</evidence>
<dbReference type="InterPro" id="IPR016024">
    <property type="entry name" value="ARM-type_fold"/>
</dbReference>
<dbReference type="SMART" id="SM00255">
    <property type="entry name" value="TIR"/>
    <property type="match status" value="1"/>
</dbReference>
<dbReference type="CDD" id="cd24153">
    <property type="entry name" value="SARM1_N"/>
    <property type="match status" value="1"/>
</dbReference>
<dbReference type="SUPFAM" id="SSF52200">
    <property type="entry name" value="Toll/Interleukin receptor TIR domain"/>
    <property type="match status" value="1"/>
</dbReference>
<evidence type="ECO:0000259" key="13">
    <source>
        <dbReference type="PROSITE" id="PS50105"/>
    </source>
</evidence>
<dbReference type="SUPFAM" id="SSF48371">
    <property type="entry name" value="ARM repeat"/>
    <property type="match status" value="1"/>
</dbReference>
<dbReference type="InterPro" id="IPR035897">
    <property type="entry name" value="Toll_tir_struct_dom_sf"/>
</dbReference>
<evidence type="ECO:0000256" key="1">
    <source>
        <dbReference type="ARBA" id="ARBA00004496"/>
    </source>
</evidence>
<evidence type="ECO:0000256" key="3">
    <source>
        <dbReference type="ARBA" id="ARBA00011982"/>
    </source>
</evidence>
<keyword evidence="5" id="KW-0399">Innate immunity</keyword>
<evidence type="ECO:0000256" key="9">
    <source>
        <dbReference type="ARBA" id="ARBA00023027"/>
    </source>
</evidence>
<protein>
    <recommendedName>
        <fullName evidence="3">ADP-ribosyl cyclase/cyclic ADP-ribose hydrolase</fullName>
        <ecNumber evidence="3">3.2.2.6</ecNumber>
    </recommendedName>
</protein>
<feature type="compositionally biased region" description="Basic and acidic residues" evidence="11">
    <location>
        <begin position="25"/>
        <end position="35"/>
    </location>
</feature>
<evidence type="ECO:0000256" key="8">
    <source>
        <dbReference type="ARBA" id="ARBA00022859"/>
    </source>
</evidence>
<dbReference type="InterPro" id="IPR001660">
    <property type="entry name" value="SAM"/>
</dbReference>
<sequence>MSDSEPESGSTSPHPEDVNAGTKFDPSKFLERSQSDAELLDNDSANYKRSLSYTSSSISTERLESYQKEHRSKVSESSKVYFDLSNIDKEMETSLKSKYRGKSLETIPQDKEVSFSCKSSSTIYSVSNENLTEFESQNSEFESHSEDDESSFYTKYPLILPRNQSSDSQLAWQHQSNLKLGYQKYSQQLEEHIKALKTSSSADDIGHFSKILSVLNEAWAKPIYGRDLAYSLCDVLRQEGVLDLIVKNCGSSNKELLKASAALLEQSLSTENRERVAKNGLDIVVSMTHKAIGDNEMASVTTGILEGLFKVSEEASTKIVGLGGLDVILYWCRSSEVQVLRHCAKAIANLSLFGGADNQEEMARRNVPEWLFPLAFMEDNNVRYYACLAISVLVANKEIEAAVCKSGTLDLVMPFISSTKPSSFARSDFTHKQGRDKVWLHRLVPLLSSRREEAQALAAFHFAMEAGIKEEQGRLGVFYDIHAVEPLKKVASSPNATASKLAAQALKIIGEDIPHKLTPQVPVWGIDDVAHWVAQVGFKDFVCKFQDCQVDGDLLLLMTEEDLKESLEMKCAIARKRFLRELNSLKITADYSSCDPSKLDSWLMKLLPELSQYTYNMLRKGMNRELLSTTSNEELEKDCRLPKCGSIGSLTRQKSIDVTGLVTYPKSVDCIYKLQTINGIPTSKVHLQLRGFSVFLDIDRLRAGKFDENLLMNIKLARHFLLVLTPNALDRCIGDEDRQDWIHKEVVTALESDCNIIPVLDNFEWPVAEVLPEDMQQVVYFNGVRWVHDYQEACMAKLEAFLRGRIPPISPLATEITPVPPEIPPHPQPTNQEDCDVLSPAQTPNRPRVMGDRASFMRKASTGLLTSLITIVENY</sequence>
<dbReference type="PANTHER" id="PTHR22998">
    <property type="entry name" value="SARM1"/>
    <property type="match status" value="1"/>
</dbReference>
<dbReference type="Pfam" id="PF07647">
    <property type="entry name" value="SAM_2"/>
    <property type="match status" value="1"/>
</dbReference>
<organism evidence="14 15">
    <name type="scientific">Tegillarca granosa</name>
    <name type="common">Malaysian cockle</name>
    <name type="synonym">Anadara granosa</name>
    <dbReference type="NCBI Taxonomy" id="220873"/>
    <lineage>
        <taxon>Eukaryota</taxon>
        <taxon>Metazoa</taxon>
        <taxon>Spiralia</taxon>
        <taxon>Lophotrochozoa</taxon>
        <taxon>Mollusca</taxon>
        <taxon>Bivalvia</taxon>
        <taxon>Autobranchia</taxon>
        <taxon>Pteriomorphia</taxon>
        <taxon>Arcoida</taxon>
        <taxon>Arcoidea</taxon>
        <taxon>Arcidae</taxon>
        <taxon>Tegillarca</taxon>
    </lineage>
</organism>
<dbReference type="InterPro" id="IPR013761">
    <property type="entry name" value="SAM/pointed_sf"/>
</dbReference>
<evidence type="ECO:0000256" key="10">
    <source>
        <dbReference type="ARBA" id="ARBA00047304"/>
    </source>
</evidence>
<comment type="catalytic activity">
    <reaction evidence="10">
        <text>NAD(+) + H2O = ADP-D-ribose + nicotinamide + H(+)</text>
        <dbReference type="Rhea" id="RHEA:16301"/>
        <dbReference type="ChEBI" id="CHEBI:15377"/>
        <dbReference type="ChEBI" id="CHEBI:15378"/>
        <dbReference type="ChEBI" id="CHEBI:17154"/>
        <dbReference type="ChEBI" id="CHEBI:57540"/>
        <dbReference type="ChEBI" id="CHEBI:57967"/>
        <dbReference type="EC" id="3.2.2.6"/>
    </reaction>
    <physiologicalReaction direction="left-to-right" evidence="10">
        <dbReference type="Rhea" id="RHEA:16302"/>
    </physiologicalReaction>
</comment>
<feature type="compositionally biased region" description="Low complexity" evidence="11">
    <location>
        <begin position="50"/>
        <end position="59"/>
    </location>
</feature>
<dbReference type="SUPFAM" id="SSF47769">
    <property type="entry name" value="SAM/Pointed domain"/>
    <property type="match status" value="1"/>
</dbReference>
<feature type="domain" description="TIR" evidence="12">
    <location>
        <begin position="664"/>
        <end position="806"/>
    </location>
</feature>
<evidence type="ECO:0000256" key="11">
    <source>
        <dbReference type="SAM" id="MobiDB-lite"/>
    </source>
</evidence>
<evidence type="ECO:0000256" key="5">
    <source>
        <dbReference type="ARBA" id="ARBA00022588"/>
    </source>
</evidence>
<proteinExistence type="inferred from homology"/>
<comment type="caution">
    <text evidence="14">The sequence shown here is derived from an EMBL/GenBank/DDBJ whole genome shotgun (WGS) entry which is preliminary data.</text>
</comment>
<dbReference type="InterPro" id="IPR039184">
    <property type="entry name" value="SARM1"/>
</dbReference>
<dbReference type="InterPro" id="IPR011989">
    <property type="entry name" value="ARM-like"/>
</dbReference>
<dbReference type="Gene3D" id="3.40.50.10140">
    <property type="entry name" value="Toll/interleukin-1 receptor homology (TIR) domain"/>
    <property type="match status" value="1"/>
</dbReference>
<dbReference type="Proteomes" id="UP001217089">
    <property type="component" value="Unassembled WGS sequence"/>
</dbReference>
<evidence type="ECO:0000256" key="4">
    <source>
        <dbReference type="ARBA" id="ARBA00022490"/>
    </source>
</evidence>
<keyword evidence="4" id="KW-0963">Cytoplasm</keyword>
<evidence type="ECO:0000256" key="7">
    <source>
        <dbReference type="ARBA" id="ARBA00022801"/>
    </source>
</evidence>
<name>A0ABQ9F4X1_TEGGR</name>
<keyword evidence="6" id="KW-0677">Repeat</keyword>
<evidence type="ECO:0000256" key="6">
    <source>
        <dbReference type="ARBA" id="ARBA00022737"/>
    </source>
</evidence>
<keyword evidence="7" id="KW-0378">Hydrolase</keyword>
<dbReference type="SMART" id="SM00454">
    <property type="entry name" value="SAM"/>
    <property type="match status" value="1"/>
</dbReference>
<accession>A0ABQ9F4X1</accession>
<comment type="subcellular location">
    <subcellularLocation>
        <location evidence="1">Cytoplasm</location>
    </subcellularLocation>
</comment>
<feature type="region of interest" description="Disordered" evidence="11">
    <location>
        <begin position="1"/>
        <end position="74"/>
    </location>
</feature>
<evidence type="ECO:0000313" key="15">
    <source>
        <dbReference type="Proteomes" id="UP001217089"/>
    </source>
</evidence>
<reference evidence="14 15" key="1">
    <citation type="submission" date="2022-12" db="EMBL/GenBank/DDBJ databases">
        <title>Chromosome-level genome of Tegillarca granosa.</title>
        <authorList>
            <person name="Kim J."/>
        </authorList>
    </citation>
    <scope>NUCLEOTIDE SEQUENCE [LARGE SCALE GENOMIC DNA]</scope>
    <source>
        <strain evidence="14">Teg-2019</strain>
        <tissue evidence="14">Adductor muscle</tissue>
    </source>
</reference>
<keyword evidence="9" id="KW-0520">NAD</keyword>
<dbReference type="Gene3D" id="1.10.150.50">
    <property type="entry name" value="Transcription Factor, Ets-1"/>
    <property type="match status" value="1"/>
</dbReference>
<evidence type="ECO:0000259" key="12">
    <source>
        <dbReference type="PROSITE" id="PS50104"/>
    </source>
</evidence>
<dbReference type="PROSITE" id="PS50105">
    <property type="entry name" value="SAM_DOMAIN"/>
    <property type="match status" value="1"/>
</dbReference>
<dbReference type="PANTHER" id="PTHR22998:SF1">
    <property type="entry name" value="NAD(+) HYDROLASE SARM1"/>
    <property type="match status" value="1"/>
</dbReference>
<dbReference type="InterPro" id="IPR000157">
    <property type="entry name" value="TIR_dom"/>
</dbReference>
<dbReference type="EC" id="3.2.2.6" evidence="3"/>
<dbReference type="PROSITE" id="PS50104">
    <property type="entry name" value="TIR"/>
    <property type="match status" value="1"/>
</dbReference>
<keyword evidence="15" id="KW-1185">Reference proteome</keyword>
<comment type="similarity">
    <text evidence="2">Belongs to the SARM1 family.</text>
</comment>
<feature type="domain" description="SAM" evidence="13">
    <location>
        <begin position="524"/>
        <end position="588"/>
    </location>
</feature>
<feature type="compositionally biased region" description="Basic and acidic residues" evidence="11">
    <location>
        <begin position="61"/>
        <end position="74"/>
    </location>
</feature>